<evidence type="ECO:0000313" key="2">
    <source>
        <dbReference type="Proteomes" id="UP001150603"/>
    </source>
</evidence>
<reference evidence="1" key="1">
    <citation type="submission" date="2022-07" db="EMBL/GenBank/DDBJ databases">
        <title>Phylogenomic reconstructions and comparative analyses of Kickxellomycotina fungi.</title>
        <authorList>
            <person name="Reynolds N.K."/>
            <person name="Stajich J.E."/>
            <person name="Barry K."/>
            <person name="Grigoriev I.V."/>
            <person name="Crous P."/>
            <person name="Smith M.E."/>
        </authorList>
    </citation>
    <scope>NUCLEOTIDE SEQUENCE</scope>
    <source>
        <strain evidence="1">NRRL 5244</strain>
    </source>
</reference>
<name>A0ACC1JF23_9FUNG</name>
<keyword evidence="2" id="KW-1185">Reference proteome</keyword>
<proteinExistence type="predicted"/>
<comment type="caution">
    <text evidence="1">The sequence shown here is derived from an EMBL/GenBank/DDBJ whole genome shotgun (WGS) entry which is preliminary data.</text>
</comment>
<evidence type="ECO:0000313" key="1">
    <source>
        <dbReference type="EMBL" id="KAJ1949583.1"/>
    </source>
</evidence>
<sequence>MSGFNGKHKKYSWLPEANPSALSGDASPAQSTSSRQEKPAKGKSTRPKAKGNSAKSKPKGKSADTSEPASSLGITMALNEPPVEDDVTGQLPTITPTVSKLGRKRVRKDSVDELVRSRFMSSHAPPASSMPPVKASRTSTPRGRKKADPGTPNITASVRDALASERTANYKGSPSQQGTVMMSNTTSSAAHGKLKYHSYYSQSVQMSGTSTPGNGNIDLGDVEGKYSFPAYQMLSHRSGPSSFRRTDRGVGPLTQDRGLDVTTGENVIVIHPGSRWLRIGRASDAVPREVPHIIARRAHTNASIVAMPATERDAGEQKDAQPAAPIEPSAENAEKGDQEIQEPEQTEPANPEESIVDETLAMLRSVLKEHQRLSKRKAPPNAYSQVTSYNKQATPTMIQDHNDPFKIEWIHDDEIPGDYVVGEAALKIADTSKFLVRYPMRYGCFNIEDYTTIEEVLGDIETIWSHVLDKELGLKPKDLANYGVVLVIPDLFSRIEVVALSDMLLRHMGFRSLILQQSSTLVTFGAGFSSACVVDIGAQKTTVACVEDGFCHQESRVSIMHGADDITRFLFDLFQRSVFPYHEANLNRLYDWAILTELREKHSTLNLSDVNIRMTDFYVRVPNKSTQKYSFKTYDEMYLAPLCVFYPYISDAYHKIPAYERSFLNGIEPAEQIENSWAPHMCGYLTPTRFGILPSRPIEIEAQVTADQITEAATAPATVPGTEPGTPEPSTSQQPAGSSATPLVDKSLVSHLKEIVSNETKTLPPTPVVPTVTYVPDPDAQYALMPLDAAITHSITHVGSIDRARKLYNSIVLVGGGAAFTPGFGEVLASRLMFVRPDFMQSVERVDIVSAPRDLDPRVLAWKGGAVLSRLECAKEMWVDRSEWADFGPKLLRDRMLFPW</sequence>
<accession>A0ACC1JF23</accession>
<dbReference type="EMBL" id="JANBPW010000418">
    <property type="protein sequence ID" value="KAJ1949583.1"/>
    <property type="molecule type" value="Genomic_DNA"/>
</dbReference>
<gene>
    <name evidence="1" type="primary">ARP8</name>
    <name evidence="1" type="ORF">FBU59_001078</name>
</gene>
<dbReference type="Proteomes" id="UP001150603">
    <property type="component" value="Unassembled WGS sequence"/>
</dbReference>
<protein>
    <submittedName>
        <fullName evidence="1">Actin-like protein arp8</fullName>
    </submittedName>
</protein>
<organism evidence="1 2">
    <name type="scientific">Linderina macrospora</name>
    <dbReference type="NCBI Taxonomy" id="4868"/>
    <lineage>
        <taxon>Eukaryota</taxon>
        <taxon>Fungi</taxon>
        <taxon>Fungi incertae sedis</taxon>
        <taxon>Zoopagomycota</taxon>
        <taxon>Kickxellomycotina</taxon>
        <taxon>Kickxellomycetes</taxon>
        <taxon>Kickxellales</taxon>
        <taxon>Kickxellaceae</taxon>
        <taxon>Linderina</taxon>
    </lineage>
</organism>